<feature type="compositionally biased region" description="Low complexity" evidence="14">
    <location>
        <begin position="19"/>
        <end position="30"/>
    </location>
</feature>
<dbReference type="Pfam" id="PF01853">
    <property type="entry name" value="MOZ_SAS"/>
    <property type="match status" value="1"/>
</dbReference>
<dbReference type="InterPro" id="IPR016181">
    <property type="entry name" value="Acyl_CoA_acyltransferase"/>
</dbReference>
<keyword evidence="7" id="KW-0862">Zinc</keyword>
<evidence type="ECO:0000256" key="3">
    <source>
        <dbReference type="ARBA" id="ARBA00013184"/>
    </source>
</evidence>
<dbReference type="EC" id="2.3.1.48" evidence="3"/>
<evidence type="ECO:0000256" key="14">
    <source>
        <dbReference type="SAM" id="MobiDB-lite"/>
    </source>
</evidence>
<protein>
    <recommendedName>
        <fullName evidence="3">histone acetyltransferase</fullName>
        <ecNumber evidence="3">2.3.1.48</ecNumber>
    </recommendedName>
</protein>
<keyword evidence="9" id="KW-0805">Transcription regulation</keyword>
<evidence type="ECO:0000259" key="15">
    <source>
        <dbReference type="PROSITE" id="PS51726"/>
    </source>
</evidence>
<dbReference type="CDD" id="cd04301">
    <property type="entry name" value="NAT_SF"/>
    <property type="match status" value="1"/>
</dbReference>
<dbReference type="PANTHER" id="PTHR10615:SF219">
    <property type="entry name" value="HISTONE ACETYLTRANSFERASE KAT5"/>
    <property type="match status" value="1"/>
</dbReference>
<dbReference type="InterPro" id="IPR050603">
    <property type="entry name" value="MYST_HAT"/>
</dbReference>
<keyword evidence="12" id="KW-0012">Acyltransferase</keyword>
<dbReference type="Gene3D" id="1.10.10.10">
    <property type="entry name" value="Winged helix-like DNA-binding domain superfamily/Winged helix DNA-binding domain"/>
    <property type="match status" value="1"/>
</dbReference>
<keyword evidence="10" id="KW-0804">Transcription</keyword>
<evidence type="ECO:0000256" key="8">
    <source>
        <dbReference type="ARBA" id="ARBA00022990"/>
    </source>
</evidence>
<keyword evidence="4" id="KW-0808">Transferase</keyword>
<evidence type="ECO:0000256" key="9">
    <source>
        <dbReference type="ARBA" id="ARBA00023015"/>
    </source>
</evidence>
<dbReference type="SUPFAM" id="SSF55729">
    <property type="entry name" value="Acyl-CoA N-acyltransferases (Nat)"/>
    <property type="match status" value="1"/>
</dbReference>
<dbReference type="InterPro" id="IPR002717">
    <property type="entry name" value="HAT_MYST-type"/>
</dbReference>
<keyword evidence="17" id="KW-1185">Reference proteome</keyword>
<evidence type="ECO:0000256" key="6">
    <source>
        <dbReference type="ARBA" id="ARBA00022771"/>
    </source>
</evidence>
<reference evidence="16 17" key="1">
    <citation type="submission" date="2024-02" db="EMBL/GenBank/DDBJ databases">
        <title>De novo assembly and annotation of 12 fungi associated with fruit tree decline syndrome in Ontario, Canada.</title>
        <authorList>
            <person name="Sulman M."/>
            <person name="Ellouze W."/>
            <person name="Ilyukhin E."/>
        </authorList>
    </citation>
    <scope>NUCLEOTIDE SEQUENCE [LARGE SCALE GENOMIC DNA]</scope>
    <source>
        <strain evidence="16 17">M42-189</strain>
    </source>
</reference>
<gene>
    <name evidence="16" type="primary">SAS2</name>
    <name evidence="16" type="ORF">SLS60_008838</name>
</gene>
<dbReference type="Gene3D" id="3.30.60.60">
    <property type="entry name" value="N-acetyl transferase-like"/>
    <property type="match status" value="1"/>
</dbReference>
<comment type="similarity">
    <text evidence="2">Belongs to the MYST (SAS/MOZ) family.</text>
</comment>
<organism evidence="16 17">
    <name type="scientific">Paraconiothyrium brasiliense</name>
    <dbReference type="NCBI Taxonomy" id="300254"/>
    <lineage>
        <taxon>Eukaryota</taxon>
        <taxon>Fungi</taxon>
        <taxon>Dikarya</taxon>
        <taxon>Ascomycota</taxon>
        <taxon>Pezizomycotina</taxon>
        <taxon>Dothideomycetes</taxon>
        <taxon>Pleosporomycetidae</taxon>
        <taxon>Pleosporales</taxon>
        <taxon>Massarineae</taxon>
        <taxon>Didymosphaeriaceae</taxon>
        <taxon>Paraconiothyrium</taxon>
    </lineage>
</organism>
<evidence type="ECO:0000313" key="16">
    <source>
        <dbReference type="EMBL" id="KAL1597254.1"/>
    </source>
</evidence>
<evidence type="ECO:0000256" key="13">
    <source>
        <dbReference type="ARBA" id="ARBA00045805"/>
    </source>
</evidence>
<proteinExistence type="inferred from homology"/>
<dbReference type="PANTHER" id="PTHR10615">
    <property type="entry name" value="HISTONE ACETYLTRANSFERASE"/>
    <property type="match status" value="1"/>
</dbReference>
<dbReference type="InterPro" id="IPR036388">
    <property type="entry name" value="WH-like_DNA-bd_sf"/>
</dbReference>
<feature type="domain" description="MYST-type HAT" evidence="15">
    <location>
        <begin position="56"/>
        <end position="325"/>
    </location>
</feature>
<dbReference type="Gene3D" id="3.40.630.30">
    <property type="match status" value="1"/>
</dbReference>
<sequence>MRSQRALPKMRTRRPRPRSPASSPMAISAPLTNGLTPLGAKDRANGAPITAEKNQPPVLNVHDVVLGTLVIKPWFSSEGYPEELVGKTVPRLFVCEACFKYTTELVGFVRHLKSCPLRHAPPPGRLIYSKGKLRIYELDGADAKLYTQNLALFAKLFLQVKSVFYDVSAFLFYLLVREEQGADTALSSTPDETGGQVVGFFSKEKLSWDNNNLACICVFPPWQKQGLAQVLIAASYALGRKEGRWGGPERPLSTHGYAAYMHYWSQTLARTVVQWPEKQLTVGELHEETAIAVDDIHNTLNAMGVLERRKKGVVVNRARVRAWAEVSGVGLESPIDEEAFVVRSDDEDDEEEDEEDEE</sequence>
<evidence type="ECO:0000256" key="5">
    <source>
        <dbReference type="ARBA" id="ARBA00022723"/>
    </source>
</evidence>
<dbReference type="Pfam" id="PF17772">
    <property type="entry name" value="zf-MYST"/>
    <property type="match status" value="1"/>
</dbReference>
<evidence type="ECO:0000256" key="10">
    <source>
        <dbReference type="ARBA" id="ARBA00023163"/>
    </source>
</evidence>
<comment type="function">
    <text evidence="13">Catalytic component of the NuA4 histone acetyltransferase (HAT) complex which is involved in epigenetic transcriptional activation of selected genes principally by acetylation of nucleosomal histones H4, H3, H2B, H2A and H2A variant H2A.Z. Acetylates histone H4 to form H4K5ac, H4K8ac, H4K12ac and H4K16ac, histone H3 to form H3K14ac, and histone H2A to form H2AK4ac and H2AK7ac. The NuA4 complex is involved in the DNA damage response and is required for chromosome segregation. The NuA4 complex plays a direct role in repair of DNA double-strand breaks (DSBs) through homologous recombination. Recruitment to promoters depends on H3K4me. Also acetylates non-histone proteins. In addition to protein acetyltransferase, can use different acyl-CoA substrates, such as 2-hydroxyisobutanoyl-CoA (2-hydroxyisobutyryl-CoA) or (2E)-butenoyl-CoA (crotonyl-CoA), and is able to mediate protein 2-hydroxyisobutyrylation and crotonylation, respectively.</text>
</comment>
<dbReference type="InterPro" id="IPR040706">
    <property type="entry name" value="Zf-MYST"/>
</dbReference>
<name>A0ABR3QZD3_9PLEO</name>
<evidence type="ECO:0000256" key="12">
    <source>
        <dbReference type="ARBA" id="ARBA00023315"/>
    </source>
</evidence>
<feature type="compositionally biased region" description="Basic residues" evidence="14">
    <location>
        <begin position="8"/>
        <end position="17"/>
    </location>
</feature>
<evidence type="ECO:0000256" key="11">
    <source>
        <dbReference type="ARBA" id="ARBA00023242"/>
    </source>
</evidence>
<evidence type="ECO:0000256" key="2">
    <source>
        <dbReference type="ARBA" id="ARBA00010107"/>
    </source>
</evidence>
<keyword evidence="11" id="KW-0539">Nucleus</keyword>
<keyword evidence="8" id="KW-0007">Acetylation</keyword>
<feature type="region of interest" description="Disordered" evidence="14">
    <location>
        <begin position="337"/>
        <end position="358"/>
    </location>
</feature>
<keyword evidence="6" id="KW-0863">Zinc-finger</keyword>
<accession>A0ABR3QZD3</accession>
<comment type="subcellular location">
    <subcellularLocation>
        <location evidence="1">Nucleus</location>
    </subcellularLocation>
</comment>
<feature type="region of interest" description="Disordered" evidence="14">
    <location>
        <begin position="1"/>
        <end position="53"/>
    </location>
</feature>
<dbReference type="Proteomes" id="UP001521785">
    <property type="component" value="Unassembled WGS sequence"/>
</dbReference>
<evidence type="ECO:0000313" key="17">
    <source>
        <dbReference type="Proteomes" id="UP001521785"/>
    </source>
</evidence>
<dbReference type="PROSITE" id="PS51726">
    <property type="entry name" value="MYST_HAT"/>
    <property type="match status" value="1"/>
</dbReference>
<dbReference type="EMBL" id="JAKJXO020000013">
    <property type="protein sequence ID" value="KAL1597254.1"/>
    <property type="molecule type" value="Genomic_DNA"/>
</dbReference>
<evidence type="ECO:0000256" key="4">
    <source>
        <dbReference type="ARBA" id="ARBA00022679"/>
    </source>
</evidence>
<evidence type="ECO:0000256" key="1">
    <source>
        <dbReference type="ARBA" id="ARBA00004123"/>
    </source>
</evidence>
<comment type="caution">
    <text evidence="16">The sequence shown here is derived from an EMBL/GenBank/DDBJ whole genome shotgun (WGS) entry which is preliminary data.</text>
</comment>
<keyword evidence="5" id="KW-0479">Metal-binding</keyword>
<evidence type="ECO:0000256" key="7">
    <source>
        <dbReference type="ARBA" id="ARBA00022833"/>
    </source>
</evidence>